<dbReference type="GO" id="GO:0009253">
    <property type="term" value="P:peptidoglycan catabolic process"/>
    <property type="evidence" value="ECO:0007669"/>
    <property type="project" value="InterPro"/>
</dbReference>
<evidence type="ECO:0000313" key="5">
    <source>
        <dbReference type="EMBL" id="SVB20634.1"/>
    </source>
</evidence>
<sequence>VLNLTKRHLVALIVATALSIAAPSSAFPASPQELFERAETLYRQLEIVDPSGRAASWKWVADAFNDVASRYPESPLASEALWRVSGIYGRRVLAGDETASIYQREIYRDLVQRYSDSPHAPEALLRLAIDAEGEDRPRAASLYSQLLERYPRSPQANVAHTRMNELVLANNSVGLETGDSRDAPGLETSVSPTSDRGGLVAVVPDDDPFPVESGLDGLSLIATSRDLARLTGVRHYSDSTHTRVVLDLDRSVQFQTGEVHQPERLLIDLQGVDGPGYLDGAEFRGQEQVVEIKGGAVARVRIALTQPGTVRVIMDFSDSGRYTLFTLESEGEPFRIVVDVPTATVASRVKSDRRPPKREGGSISEQLGLGVQRVVLDPGHGGTDPGAIGRTGVAEKWLTLQLSLTLAERLRAAGYDVLLTRQDDSTLTLQKRTE</sequence>
<gene>
    <name evidence="5" type="ORF">METZ01_LOCUS173488</name>
</gene>
<evidence type="ECO:0000256" key="1">
    <source>
        <dbReference type="ARBA" id="ARBA00022801"/>
    </source>
</evidence>
<dbReference type="Pfam" id="PF11741">
    <property type="entry name" value="AMIN"/>
    <property type="match status" value="1"/>
</dbReference>
<dbReference type="GO" id="GO:0008745">
    <property type="term" value="F:N-acetylmuramoyl-L-alanine amidase activity"/>
    <property type="evidence" value="ECO:0007669"/>
    <property type="project" value="InterPro"/>
</dbReference>
<dbReference type="InterPro" id="IPR011990">
    <property type="entry name" value="TPR-like_helical_dom_sf"/>
</dbReference>
<dbReference type="InterPro" id="IPR050695">
    <property type="entry name" value="N-acetylmuramoyl_amidase_3"/>
</dbReference>
<accession>A0A382C425</accession>
<feature type="region of interest" description="Disordered" evidence="2">
    <location>
        <begin position="176"/>
        <end position="199"/>
    </location>
</feature>
<feature type="domain" description="AMIN" evidence="4">
    <location>
        <begin position="234"/>
        <end position="336"/>
    </location>
</feature>
<dbReference type="AlphaFoldDB" id="A0A382C425"/>
<name>A0A382C425_9ZZZZ</name>
<dbReference type="InterPro" id="IPR002508">
    <property type="entry name" value="MurNAc-LAA_cat"/>
</dbReference>
<dbReference type="Gene3D" id="1.25.40.10">
    <property type="entry name" value="Tetratricopeptide repeat domain"/>
    <property type="match status" value="1"/>
</dbReference>
<reference evidence="5" key="1">
    <citation type="submission" date="2018-05" db="EMBL/GenBank/DDBJ databases">
        <authorList>
            <person name="Lanie J.A."/>
            <person name="Ng W.-L."/>
            <person name="Kazmierczak K.M."/>
            <person name="Andrzejewski T.M."/>
            <person name="Davidsen T.M."/>
            <person name="Wayne K.J."/>
            <person name="Tettelin H."/>
            <person name="Glass J.I."/>
            <person name="Rusch D."/>
            <person name="Podicherti R."/>
            <person name="Tsui H.-C.T."/>
            <person name="Winkler M.E."/>
        </authorList>
    </citation>
    <scope>NUCLEOTIDE SEQUENCE</scope>
</reference>
<dbReference type="Pfam" id="PF01520">
    <property type="entry name" value="Amidase_3"/>
    <property type="match status" value="1"/>
</dbReference>
<evidence type="ECO:0008006" key="6">
    <source>
        <dbReference type="Google" id="ProtNLM"/>
    </source>
</evidence>
<keyword evidence="1" id="KW-0378">Hydrolase</keyword>
<dbReference type="GO" id="GO:0030288">
    <property type="term" value="C:outer membrane-bounded periplasmic space"/>
    <property type="evidence" value="ECO:0007669"/>
    <property type="project" value="TreeGrafter"/>
</dbReference>
<proteinExistence type="predicted"/>
<evidence type="ECO:0000259" key="4">
    <source>
        <dbReference type="Pfam" id="PF11741"/>
    </source>
</evidence>
<dbReference type="Gene3D" id="3.40.630.40">
    <property type="entry name" value="Zn-dependent exopeptidases"/>
    <property type="match status" value="1"/>
</dbReference>
<feature type="non-terminal residue" evidence="5">
    <location>
        <position position="1"/>
    </location>
</feature>
<dbReference type="InterPro" id="IPR021731">
    <property type="entry name" value="AMIN_dom"/>
</dbReference>
<dbReference type="PANTHER" id="PTHR30404:SF0">
    <property type="entry name" value="N-ACETYLMURAMOYL-L-ALANINE AMIDASE AMIC"/>
    <property type="match status" value="1"/>
</dbReference>
<feature type="domain" description="MurNAc-LAA" evidence="3">
    <location>
        <begin position="374"/>
        <end position="433"/>
    </location>
</feature>
<dbReference type="PANTHER" id="PTHR30404">
    <property type="entry name" value="N-ACETYLMURAMOYL-L-ALANINE AMIDASE"/>
    <property type="match status" value="1"/>
</dbReference>
<dbReference type="EMBL" id="UINC01032641">
    <property type="protein sequence ID" value="SVB20634.1"/>
    <property type="molecule type" value="Genomic_DNA"/>
</dbReference>
<dbReference type="SUPFAM" id="SSF53187">
    <property type="entry name" value="Zn-dependent exopeptidases"/>
    <property type="match status" value="1"/>
</dbReference>
<dbReference type="CDD" id="cd02696">
    <property type="entry name" value="MurNAc-LAA"/>
    <property type="match status" value="1"/>
</dbReference>
<dbReference type="Gene3D" id="2.60.40.3500">
    <property type="match status" value="1"/>
</dbReference>
<feature type="non-terminal residue" evidence="5">
    <location>
        <position position="434"/>
    </location>
</feature>
<protein>
    <recommendedName>
        <fullName evidence="6">AMIN domain-containing protein</fullName>
    </recommendedName>
</protein>
<evidence type="ECO:0000259" key="3">
    <source>
        <dbReference type="Pfam" id="PF01520"/>
    </source>
</evidence>
<evidence type="ECO:0000256" key="2">
    <source>
        <dbReference type="SAM" id="MobiDB-lite"/>
    </source>
</evidence>
<organism evidence="5">
    <name type="scientific">marine metagenome</name>
    <dbReference type="NCBI Taxonomy" id="408172"/>
    <lineage>
        <taxon>unclassified sequences</taxon>
        <taxon>metagenomes</taxon>
        <taxon>ecological metagenomes</taxon>
    </lineage>
</organism>